<feature type="region of interest" description="Disordered" evidence="1">
    <location>
        <begin position="229"/>
        <end position="252"/>
    </location>
</feature>
<name>A0A830GFE1_9EURY</name>
<evidence type="ECO:0000313" key="3">
    <source>
        <dbReference type="Proteomes" id="UP000605784"/>
    </source>
</evidence>
<dbReference type="Proteomes" id="UP000605784">
    <property type="component" value="Unassembled WGS sequence"/>
</dbReference>
<dbReference type="SUPFAM" id="SSF53335">
    <property type="entry name" value="S-adenosyl-L-methionine-dependent methyltransferases"/>
    <property type="match status" value="1"/>
</dbReference>
<dbReference type="Gene3D" id="3.40.50.150">
    <property type="entry name" value="Vaccinia Virus protein VP39"/>
    <property type="match status" value="1"/>
</dbReference>
<reference evidence="2" key="1">
    <citation type="journal article" date="2014" name="Int. J. Syst. Evol. Microbiol.">
        <title>Complete genome sequence of Corynebacterium casei LMG S-19264T (=DSM 44701T), isolated from a smear-ripened cheese.</title>
        <authorList>
            <consortium name="US DOE Joint Genome Institute (JGI-PGF)"/>
            <person name="Walter F."/>
            <person name="Albersmeier A."/>
            <person name="Kalinowski J."/>
            <person name="Ruckert C."/>
        </authorList>
    </citation>
    <scope>NUCLEOTIDE SEQUENCE</scope>
    <source>
        <strain evidence="2">JCM 17820</strain>
    </source>
</reference>
<gene>
    <name evidence="2" type="ORF">GCM10009030_00360</name>
</gene>
<evidence type="ECO:0000313" key="2">
    <source>
        <dbReference type="EMBL" id="GGN84583.1"/>
    </source>
</evidence>
<organism evidence="2 3">
    <name type="scientific">Haloarcula pellucida</name>
    <dbReference type="NCBI Taxonomy" id="1427151"/>
    <lineage>
        <taxon>Archaea</taxon>
        <taxon>Methanobacteriati</taxon>
        <taxon>Methanobacteriota</taxon>
        <taxon>Stenosarchaea group</taxon>
        <taxon>Halobacteria</taxon>
        <taxon>Halobacteriales</taxon>
        <taxon>Haloarculaceae</taxon>
        <taxon>Haloarcula</taxon>
    </lineage>
</organism>
<evidence type="ECO:0000256" key="1">
    <source>
        <dbReference type="SAM" id="MobiDB-lite"/>
    </source>
</evidence>
<reference evidence="2" key="2">
    <citation type="submission" date="2020-09" db="EMBL/GenBank/DDBJ databases">
        <authorList>
            <person name="Sun Q."/>
            <person name="Ohkuma M."/>
        </authorList>
    </citation>
    <scope>NUCLEOTIDE SEQUENCE</scope>
    <source>
        <strain evidence="2">JCM 17820</strain>
    </source>
</reference>
<dbReference type="EMBL" id="BMOU01000001">
    <property type="protein sequence ID" value="GGN84583.1"/>
    <property type="molecule type" value="Genomic_DNA"/>
</dbReference>
<dbReference type="RefSeq" id="WP_188993435.1">
    <property type="nucleotide sequence ID" value="NZ_BMOU01000001.1"/>
</dbReference>
<comment type="caution">
    <text evidence="2">The sequence shown here is derived from an EMBL/GenBank/DDBJ whole genome shotgun (WGS) entry which is preliminary data.</text>
</comment>
<dbReference type="InterPro" id="IPR029063">
    <property type="entry name" value="SAM-dependent_MTases_sf"/>
</dbReference>
<proteinExistence type="predicted"/>
<sequence length="252" mass="28061">MGRQFDVGEQFRFIGRTFEEYTRMFGLAPTALAGTTILDCPGGPGSFTAIAAQRADRTLAVDPMYGRPVGELATVCADAVERTVAQLHEKRDLFVWDEYGDVATRGRYLRAAAQRFLADYARHPGRYVRAALPRLPFATDSVDRVLSGSLLFLYDDRLSERFHVEALLELARIAREDVRVFPLHSLDGERSESLSPVVDTLRDAGLSVRLEPVDYEFQPGATEMLVVGDTDGYGGSERKRENARTGVPREAR</sequence>
<protein>
    <recommendedName>
        <fullName evidence="4">SAM-dependent methyltransferase</fullName>
    </recommendedName>
</protein>
<evidence type="ECO:0008006" key="4">
    <source>
        <dbReference type="Google" id="ProtNLM"/>
    </source>
</evidence>
<keyword evidence="3" id="KW-1185">Reference proteome</keyword>
<feature type="compositionally biased region" description="Basic and acidic residues" evidence="1">
    <location>
        <begin position="236"/>
        <end position="252"/>
    </location>
</feature>
<accession>A0A830GFE1</accession>
<dbReference type="AlphaFoldDB" id="A0A830GFE1"/>